<dbReference type="Pfam" id="PF04199">
    <property type="entry name" value="Cyclase"/>
    <property type="match status" value="1"/>
</dbReference>
<accession>A0A917EVJ4</accession>
<dbReference type="EMBL" id="BMGP01000002">
    <property type="protein sequence ID" value="GGF18327.1"/>
    <property type="molecule type" value="Genomic_DNA"/>
</dbReference>
<dbReference type="GO" id="GO:0019441">
    <property type="term" value="P:L-tryptophan catabolic process to kynurenine"/>
    <property type="evidence" value="ECO:0007669"/>
    <property type="project" value="InterPro"/>
</dbReference>
<sequence length="321" mass="35043">MTMNSDELPEYDDLFISSTGPAGTAWGLFGNDVGTLNLISAQMLVRAAQEVRRGVVFSLNLETTLPDPPILGRGTLKHHRIELDDGGWDDYYDSFYPQASSQWDSLGHCRHPEVGFYQGYDSAAVTDSTTPALGIEQWSQRGIAGRFVLVDVAGHLARRGTPLDASKSFGIHPELLEEVLTAQESIIEPGDILLLNTGWTRWYRTLAPQARQRLADQGEDLATPGLDPGEATVRWLWNRKIAAIAADCPAVERMPFDKGSEDSFLHIRLIPKLGFALGELFDLEQLAADCETDGRYHGLFVAAPLNTPGGAGSPANALVLK</sequence>
<dbReference type="Proteomes" id="UP000598775">
    <property type="component" value="Unassembled WGS sequence"/>
</dbReference>
<dbReference type="AlphaFoldDB" id="A0A917EVJ4"/>
<name>A0A917EVJ4_9MICO</name>
<proteinExistence type="predicted"/>
<dbReference type="PANTHER" id="PTHR34861">
    <property type="match status" value="1"/>
</dbReference>
<evidence type="ECO:0000313" key="2">
    <source>
        <dbReference type="Proteomes" id="UP000598775"/>
    </source>
</evidence>
<evidence type="ECO:0000313" key="1">
    <source>
        <dbReference type="EMBL" id="GGF18327.1"/>
    </source>
</evidence>
<dbReference type="InterPro" id="IPR037175">
    <property type="entry name" value="KFase_sf"/>
</dbReference>
<gene>
    <name evidence="1" type="ORF">GCM10011399_10040</name>
</gene>
<dbReference type="SUPFAM" id="SSF102198">
    <property type="entry name" value="Putative cyclase"/>
    <property type="match status" value="1"/>
</dbReference>
<organism evidence="1 2">
    <name type="scientific">Subtercola lobariae</name>
    <dbReference type="NCBI Taxonomy" id="1588641"/>
    <lineage>
        <taxon>Bacteria</taxon>
        <taxon>Bacillati</taxon>
        <taxon>Actinomycetota</taxon>
        <taxon>Actinomycetes</taxon>
        <taxon>Micrococcales</taxon>
        <taxon>Microbacteriaceae</taxon>
        <taxon>Subtercola</taxon>
    </lineage>
</organism>
<dbReference type="GO" id="GO:0004061">
    <property type="term" value="F:arylformamidase activity"/>
    <property type="evidence" value="ECO:0007669"/>
    <property type="project" value="InterPro"/>
</dbReference>
<dbReference type="InterPro" id="IPR007325">
    <property type="entry name" value="KFase/CYL"/>
</dbReference>
<protein>
    <submittedName>
        <fullName evidence="1">Cyclase</fullName>
    </submittedName>
</protein>
<keyword evidence="2" id="KW-1185">Reference proteome</keyword>
<dbReference type="Gene3D" id="3.50.30.50">
    <property type="entry name" value="Putative cyclase"/>
    <property type="match status" value="1"/>
</dbReference>
<dbReference type="PANTHER" id="PTHR34861:SF11">
    <property type="entry name" value="CYCLASE"/>
    <property type="match status" value="1"/>
</dbReference>
<comment type="caution">
    <text evidence="1">The sequence shown here is derived from an EMBL/GenBank/DDBJ whole genome shotgun (WGS) entry which is preliminary data.</text>
</comment>
<reference evidence="1 2" key="1">
    <citation type="journal article" date="2014" name="Int. J. Syst. Evol. Microbiol.">
        <title>Complete genome sequence of Corynebacterium casei LMG S-19264T (=DSM 44701T), isolated from a smear-ripened cheese.</title>
        <authorList>
            <consortium name="US DOE Joint Genome Institute (JGI-PGF)"/>
            <person name="Walter F."/>
            <person name="Albersmeier A."/>
            <person name="Kalinowski J."/>
            <person name="Ruckert C."/>
        </authorList>
    </citation>
    <scope>NUCLEOTIDE SEQUENCE [LARGE SCALE GENOMIC DNA]</scope>
    <source>
        <strain evidence="1 2">CGMCC 1.12976</strain>
    </source>
</reference>